<reference evidence="2" key="1">
    <citation type="journal article" date="2019" name="Int. J. Syst. Evol. Microbiol.">
        <title>The Global Catalogue of Microorganisms (GCM) 10K type strain sequencing project: providing services to taxonomists for standard genome sequencing and annotation.</title>
        <authorList>
            <consortium name="The Broad Institute Genomics Platform"/>
            <consortium name="The Broad Institute Genome Sequencing Center for Infectious Disease"/>
            <person name="Wu L."/>
            <person name="Ma J."/>
        </authorList>
    </citation>
    <scope>NUCLEOTIDE SEQUENCE [LARGE SCALE GENOMIC DNA]</scope>
    <source>
        <strain evidence="2">CGMCC 1.15341</strain>
    </source>
</reference>
<evidence type="ECO:0000313" key="1">
    <source>
        <dbReference type="EMBL" id="GGC09248.1"/>
    </source>
</evidence>
<dbReference type="InterPro" id="IPR023401">
    <property type="entry name" value="ODC_N"/>
</dbReference>
<dbReference type="RefSeq" id="WP_229680860.1">
    <property type="nucleotide sequence ID" value="NZ_BMIJ01000009.1"/>
</dbReference>
<keyword evidence="2" id="KW-1185">Reference proteome</keyword>
<accession>A0ABQ1KWL2</accession>
<organism evidence="1 2">
    <name type="scientific">Marinobacterium zhoushanense</name>
    <dbReference type="NCBI Taxonomy" id="1679163"/>
    <lineage>
        <taxon>Bacteria</taxon>
        <taxon>Pseudomonadati</taxon>
        <taxon>Pseudomonadota</taxon>
        <taxon>Gammaproteobacteria</taxon>
        <taxon>Oceanospirillales</taxon>
        <taxon>Oceanospirillaceae</taxon>
        <taxon>Marinobacterium</taxon>
    </lineage>
</organism>
<evidence type="ECO:0000313" key="2">
    <source>
        <dbReference type="Proteomes" id="UP000629025"/>
    </source>
</evidence>
<dbReference type="PANTHER" id="PTHR13812">
    <property type="entry name" value="KETIMINE REDUCTASE MU-CRYSTALLIN"/>
    <property type="match status" value="1"/>
</dbReference>
<dbReference type="PIRSF" id="PIRSF001439">
    <property type="entry name" value="CryM"/>
    <property type="match status" value="1"/>
</dbReference>
<gene>
    <name evidence="1" type="primary">arcB</name>
    <name evidence="1" type="ORF">GCM10011352_39530</name>
</gene>
<dbReference type="PANTHER" id="PTHR13812:SF19">
    <property type="entry name" value="KETIMINE REDUCTASE MU-CRYSTALLIN"/>
    <property type="match status" value="1"/>
</dbReference>
<dbReference type="Gene3D" id="3.40.50.720">
    <property type="entry name" value="NAD(P)-binding Rossmann-like Domain"/>
    <property type="match status" value="1"/>
</dbReference>
<sequence length="331" mass="34814">MAEIKILTESELRQCVALSAELNDVIADAFARLAEPGVVMPPVLSMDLPAVNGEVDIKTAWVPGVDNFAIKVSPGFFDNPAKGLASLNGLMVLLSADTGMVTAVLLDNGYLTDLRTAAAGGVAARYLAPQQVHTAGVIGTGVQARLQVEALLLERSIERLLVWGRDADKAAEYAAEQSRSLKLPVSVADSVEMLVQESQVVITTTPARQPLIRAEWLHPGLHITAMGSDSPLKNEIAPQVLADADILIVDRLSQSLERGELRTAVSTGVLSASIALPELSALCAGQHPGRSAEDQISVCDLTGTGVQDTVIADHALSLALRNGLGTSIHSK</sequence>
<dbReference type="Gene3D" id="3.30.1780.10">
    <property type="entry name" value="ornithine cyclodeaminase, domain 1"/>
    <property type="match status" value="1"/>
</dbReference>
<proteinExistence type="predicted"/>
<comment type="caution">
    <text evidence="1">The sequence shown here is derived from an EMBL/GenBank/DDBJ whole genome shotgun (WGS) entry which is preliminary data.</text>
</comment>
<dbReference type="Proteomes" id="UP000629025">
    <property type="component" value="Unassembled WGS sequence"/>
</dbReference>
<protein>
    <submittedName>
        <fullName evidence="1">Cyclodeaminase</fullName>
    </submittedName>
</protein>
<dbReference type="Pfam" id="PF02423">
    <property type="entry name" value="OCD_Mu_crystall"/>
    <property type="match status" value="1"/>
</dbReference>
<dbReference type="InterPro" id="IPR036291">
    <property type="entry name" value="NAD(P)-bd_dom_sf"/>
</dbReference>
<dbReference type="EMBL" id="BMIJ01000009">
    <property type="protein sequence ID" value="GGC09248.1"/>
    <property type="molecule type" value="Genomic_DNA"/>
</dbReference>
<name>A0ABQ1KWL2_9GAMM</name>
<dbReference type="SUPFAM" id="SSF51735">
    <property type="entry name" value="NAD(P)-binding Rossmann-fold domains"/>
    <property type="match status" value="1"/>
</dbReference>
<dbReference type="InterPro" id="IPR003462">
    <property type="entry name" value="ODC_Mu_crystall"/>
</dbReference>
<dbReference type="NCBIfam" id="NF006141">
    <property type="entry name" value="PRK08291.1"/>
    <property type="match status" value="1"/>
</dbReference>